<name>A0A6V7TYC9_MELEN</name>
<dbReference type="Gene3D" id="1.10.246.110">
    <property type="entry name" value="Mitochondrial ATP synthase-coupling factor 6"/>
    <property type="match status" value="1"/>
</dbReference>
<reference evidence="2 3" key="1">
    <citation type="submission" date="2020-08" db="EMBL/GenBank/DDBJ databases">
        <authorList>
            <person name="Koutsovoulos G."/>
            <person name="Danchin GJ E."/>
        </authorList>
    </citation>
    <scope>NUCLEOTIDE SEQUENCE [LARGE SCALE GENOMIC DNA]</scope>
</reference>
<dbReference type="SUPFAM" id="SSF111357">
    <property type="entry name" value="Mitochondrial ATP synthase coupling factor 6"/>
    <property type="match status" value="1"/>
</dbReference>
<evidence type="ECO:0000313" key="3">
    <source>
        <dbReference type="Proteomes" id="UP000580250"/>
    </source>
</evidence>
<dbReference type="GO" id="GO:0015078">
    <property type="term" value="F:proton transmembrane transporter activity"/>
    <property type="evidence" value="ECO:0007669"/>
    <property type="project" value="InterPro"/>
</dbReference>
<dbReference type="AlphaFoldDB" id="A0A6V7TYC9"/>
<dbReference type="GO" id="GO:0045259">
    <property type="term" value="C:proton-transporting ATP synthase complex"/>
    <property type="evidence" value="ECO:0007669"/>
    <property type="project" value="InterPro"/>
</dbReference>
<dbReference type="Proteomes" id="UP000580250">
    <property type="component" value="Unassembled WGS sequence"/>
</dbReference>
<sequence length="156" mass="18021">MFGNRILIPIRFIRTSAYRCKEVDLLTEAYLKQIRDLAAKQKASGPDFWESSAEFKKTLQDQLNRLATKYQLPNADAVTKLDLKFEKPKLESSVAALSEGKPAESLLEELNMTKKQYDEEQAEERRKVKEMTAKLGQQEEFMPFPMPLKEEAKKFA</sequence>
<feature type="region of interest" description="Disordered" evidence="1">
    <location>
        <begin position="116"/>
        <end position="156"/>
    </location>
</feature>
<feature type="compositionally biased region" description="Basic and acidic residues" evidence="1">
    <location>
        <begin position="116"/>
        <end position="132"/>
    </location>
</feature>
<dbReference type="InterPro" id="IPR036204">
    <property type="entry name" value="ATP_synth_f6_sf_mt"/>
</dbReference>
<dbReference type="EMBL" id="CAJEWN010000023">
    <property type="protein sequence ID" value="CAD2139325.1"/>
    <property type="molecule type" value="Genomic_DNA"/>
</dbReference>
<protein>
    <submittedName>
        <fullName evidence="2">Uncharacterized protein</fullName>
    </submittedName>
</protein>
<dbReference type="OrthoDB" id="8902296at2759"/>
<evidence type="ECO:0000256" key="1">
    <source>
        <dbReference type="SAM" id="MobiDB-lite"/>
    </source>
</evidence>
<comment type="caution">
    <text evidence="2">The sequence shown here is derived from an EMBL/GenBank/DDBJ whole genome shotgun (WGS) entry which is preliminary data.</text>
</comment>
<accession>A0A6V7TYC9</accession>
<organism evidence="2 3">
    <name type="scientific">Meloidogyne enterolobii</name>
    <name type="common">Root-knot nematode worm</name>
    <name type="synonym">Meloidogyne mayaguensis</name>
    <dbReference type="NCBI Taxonomy" id="390850"/>
    <lineage>
        <taxon>Eukaryota</taxon>
        <taxon>Metazoa</taxon>
        <taxon>Ecdysozoa</taxon>
        <taxon>Nematoda</taxon>
        <taxon>Chromadorea</taxon>
        <taxon>Rhabditida</taxon>
        <taxon>Tylenchina</taxon>
        <taxon>Tylenchomorpha</taxon>
        <taxon>Tylenchoidea</taxon>
        <taxon>Meloidogynidae</taxon>
        <taxon>Meloidogyninae</taxon>
        <taxon>Meloidogyne</taxon>
    </lineage>
</organism>
<gene>
    <name evidence="2" type="ORF">MENT_LOCUS6097</name>
</gene>
<proteinExistence type="predicted"/>
<evidence type="ECO:0000313" key="2">
    <source>
        <dbReference type="EMBL" id="CAD2139325.1"/>
    </source>
</evidence>
<dbReference type="GO" id="GO:0015986">
    <property type="term" value="P:proton motive force-driven ATP synthesis"/>
    <property type="evidence" value="ECO:0007669"/>
    <property type="project" value="InterPro"/>
</dbReference>